<dbReference type="PANTHER" id="PTHR11241:SF0">
    <property type="entry name" value="DEOXYURIDINE 5'-TRIPHOSPHATE NUCLEOTIDOHYDROLASE"/>
    <property type="match status" value="1"/>
</dbReference>
<dbReference type="EMBL" id="MH363708">
    <property type="protein sequence ID" value="AXC34354.1"/>
    <property type="molecule type" value="Genomic_DNA"/>
</dbReference>
<dbReference type="InterPro" id="IPR008181">
    <property type="entry name" value="dUTPase"/>
</dbReference>
<dbReference type="PANTHER" id="PTHR11241">
    <property type="entry name" value="DEOXYURIDINE 5'-TRIPHOSPHATE NUCLEOTIDOHYDROLASE"/>
    <property type="match status" value="1"/>
</dbReference>
<keyword evidence="5" id="KW-0378">Hydrolase</keyword>
<dbReference type="InterPro" id="IPR029054">
    <property type="entry name" value="dUTPase-like"/>
</dbReference>
<evidence type="ECO:0000256" key="3">
    <source>
        <dbReference type="ARBA" id="ARBA00023080"/>
    </source>
</evidence>
<accession>A0A384ZRU2</accession>
<dbReference type="SUPFAM" id="SSF51283">
    <property type="entry name" value="dUTPase-like"/>
    <property type="match status" value="1"/>
</dbReference>
<feature type="domain" description="dUTPase-like" evidence="4">
    <location>
        <begin position="16"/>
        <end position="145"/>
    </location>
</feature>
<evidence type="ECO:0000259" key="4">
    <source>
        <dbReference type="Pfam" id="PF00692"/>
    </source>
</evidence>
<dbReference type="GO" id="GO:0046081">
    <property type="term" value="P:dUTP catabolic process"/>
    <property type="evidence" value="ECO:0007669"/>
    <property type="project" value="InterPro"/>
</dbReference>
<keyword evidence="6" id="KW-1185">Reference proteome</keyword>
<organism evidence="5 6">
    <name type="scientific">Escherichia phage C130_2</name>
    <dbReference type="NCBI Taxonomy" id="2234093"/>
    <lineage>
        <taxon>Viruses</taxon>
        <taxon>Duplodnaviria</taxon>
        <taxon>Heunggongvirae</taxon>
        <taxon>Uroviricota</taxon>
        <taxon>Caudoviricetes</taxon>
        <taxon>Hungariovirus</taxon>
        <taxon>Hungariovirus C1302</taxon>
    </lineage>
</organism>
<dbReference type="Pfam" id="PF00692">
    <property type="entry name" value="dUTPase"/>
    <property type="match status" value="1"/>
</dbReference>
<evidence type="ECO:0000313" key="5">
    <source>
        <dbReference type="EMBL" id="AXC34354.1"/>
    </source>
</evidence>
<evidence type="ECO:0000256" key="1">
    <source>
        <dbReference type="ARBA" id="ARBA00006581"/>
    </source>
</evidence>
<evidence type="ECO:0000256" key="2">
    <source>
        <dbReference type="ARBA" id="ARBA00012379"/>
    </source>
</evidence>
<dbReference type="GO" id="GO:0006226">
    <property type="term" value="P:dUMP biosynthetic process"/>
    <property type="evidence" value="ECO:0007669"/>
    <property type="project" value="InterPro"/>
</dbReference>
<reference evidence="5 6" key="1">
    <citation type="journal article" date="2018" name="Arch. Virol.">
        <title>Complete genome sequence of C130_2, a novel myovirus infecting pathogenic Escherichia coli and Shigella strains.</title>
        <authorList>
            <person name="Svab D."/>
            <person name="Falgenhauer L."/>
            <person name="Rohde M."/>
            <person name="Chakraborty T."/>
            <person name="Toth I."/>
        </authorList>
    </citation>
    <scope>NUCLEOTIDE SEQUENCE [LARGE SCALE GENOMIC DNA]</scope>
</reference>
<dbReference type="GO" id="GO:0000287">
    <property type="term" value="F:magnesium ion binding"/>
    <property type="evidence" value="ECO:0007669"/>
    <property type="project" value="InterPro"/>
</dbReference>
<proteinExistence type="inferred from homology"/>
<protein>
    <recommendedName>
        <fullName evidence="2">dUTP diphosphatase</fullName>
        <ecNumber evidence="2">3.6.1.23</ecNumber>
    </recommendedName>
</protein>
<comment type="similarity">
    <text evidence="1">Belongs to the dUTPase family.</text>
</comment>
<sequence length="150" mass="16123">MGSNVLGVKKLNPLARLPEYATEGSACFDIYGIESSYDEKINALIFSTGLVFDIPKGKALMIYSRSGHGFKQDARLSNCVGVIDSDYTGEVKVKIVSDRPTGEYPAIDPTTAIAQGMIVDAPQWQIAEVETIKDTARGANGFGSTDKKAK</sequence>
<dbReference type="InterPro" id="IPR036157">
    <property type="entry name" value="dUTPase-like_sf"/>
</dbReference>
<dbReference type="GO" id="GO:0004170">
    <property type="term" value="F:dUTP diphosphatase activity"/>
    <property type="evidence" value="ECO:0007669"/>
    <property type="project" value="UniProtKB-EC"/>
</dbReference>
<dbReference type="EC" id="3.6.1.23" evidence="2"/>
<name>A0A384ZRU2_9CAUD</name>
<dbReference type="Proteomes" id="UP000266204">
    <property type="component" value="Segment"/>
</dbReference>
<evidence type="ECO:0000313" key="6">
    <source>
        <dbReference type="Proteomes" id="UP000266204"/>
    </source>
</evidence>
<gene>
    <name evidence="5" type="ORF">1302_0045</name>
</gene>
<keyword evidence="3" id="KW-0546">Nucleotide metabolism</keyword>
<dbReference type="Gene3D" id="2.70.40.10">
    <property type="match status" value="1"/>
</dbReference>